<name>A0A498HG38_MALDO</name>
<dbReference type="Proteomes" id="UP000290289">
    <property type="component" value="Chromosome 17"/>
</dbReference>
<keyword evidence="2" id="KW-1185">Reference proteome</keyword>
<evidence type="ECO:0000313" key="1">
    <source>
        <dbReference type="EMBL" id="RXH68101.1"/>
    </source>
</evidence>
<protein>
    <submittedName>
        <fullName evidence="1">Uncharacterized protein</fullName>
    </submittedName>
</protein>
<reference evidence="1 2" key="1">
    <citation type="submission" date="2018-10" db="EMBL/GenBank/DDBJ databases">
        <title>A high-quality apple genome assembly.</title>
        <authorList>
            <person name="Hu J."/>
        </authorList>
    </citation>
    <scope>NUCLEOTIDE SEQUENCE [LARGE SCALE GENOMIC DNA]</scope>
    <source>
        <strain evidence="2">cv. HFTH1</strain>
        <tissue evidence="1">Young leaf</tissue>
    </source>
</reference>
<sequence>MFLLLTSTTISCSNYMLSECGECCCWRLKMLMLVALDRSLTLARWVMQVAKWSCQIDGFETSLGMEVIERRQSNGGVR</sequence>
<comment type="caution">
    <text evidence="1">The sequence shown here is derived from an EMBL/GenBank/DDBJ whole genome shotgun (WGS) entry which is preliminary data.</text>
</comment>
<proteinExistence type="predicted"/>
<organism evidence="1 2">
    <name type="scientific">Malus domestica</name>
    <name type="common">Apple</name>
    <name type="synonym">Pyrus malus</name>
    <dbReference type="NCBI Taxonomy" id="3750"/>
    <lineage>
        <taxon>Eukaryota</taxon>
        <taxon>Viridiplantae</taxon>
        <taxon>Streptophyta</taxon>
        <taxon>Embryophyta</taxon>
        <taxon>Tracheophyta</taxon>
        <taxon>Spermatophyta</taxon>
        <taxon>Magnoliopsida</taxon>
        <taxon>eudicotyledons</taxon>
        <taxon>Gunneridae</taxon>
        <taxon>Pentapetalae</taxon>
        <taxon>rosids</taxon>
        <taxon>fabids</taxon>
        <taxon>Rosales</taxon>
        <taxon>Rosaceae</taxon>
        <taxon>Amygdaloideae</taxon>
        <taxon>Maleae</taxon>
        <taxon>Malus</taxon>
    </lineage>
</organism>
<dbReference type="AlphaFoldDB" id="A0A498HG38"/>
<gene>
    <name evidence="1" type="ORF">DVH24_028248</name>
</gene>
<evidence type="ECO:0000313" key="2">
    <source>
        <dbReference type="Proteomes" id="UP000290289"/>
    </source>
</evidence>
<dbReference type="EMBL" id="RDQH01000343">
    <property type="protein sequence ID" value="RXH68101.1"/>
    <property type="molecule type" value="Genomic_DNA"/>
</dbReference>
<accession>A0A498HG38</accession>